<name>A0ACC2HW23_9PLEO</name>
<organism evidence="1 2">
    <name type="scientific">Boeremia exigua</name>
    <dbReference type="NCBI Taxonomy" id="749465"/>
    <lineage>
        <taxon>Eukaryota</taxon>
        <taxon>Fungi</taxon>
        <taxon>Dikarya</taxon>
        <taxon>Ascomycota</taxon>
        <taxon>Pezizomycotina</taxon>
        <taxon>Dothideomycetes</taxon>
        <taxon>Pleosporomycetidae</taxon>
        <taxon>Pleosporales</taxon>
        <taxon>Pleosporineae</taxon>
        <taxon>Didymellaceae</taxon>
        <taxon>Boeremia</taxon>
    </lineage>
</organism>
<comment type="caution">
    <text evidence="1">The sequence shown here is derived from an EMBL/GenBank/DDBJ whole genome shotgun (WGS) entry which is preliminary data.</text>
</comment>
<dbReference type="Proteomes" id="UP001153331">
    <property type="component" value="Unassembled WGS sequence"/>
</dbReference>
<accession>A0ACC2HW23</accession>
<sequence>MSSTNTTPATRGRFASITRSRSKNLQTAAQEGTPTRALNPKPEKKAPKKKDNAAKPKNKRKSPSPDPLDGDTDVDYEEESPKKKAKASPKKETEGKVTPKGKGKKTTAKRTPAKSTPSPAAAPPAAAPSLPTTEATPAPFDLSAEVEKAIHSAVRPYLCIAKPLMDFQLVCAKLNGRDGEAAAIHQAEVLSLINELKAKQGEGEAEEDEVEEAEVEEAEVEEVQTDEDALDLELFGKVEV</sequence>
<evidence type="ECO:0000313" key="1">
    <source>
        <dbReference type="EMBL" id="KAJ8106711.1"/>
    </source>
</evidence>
<proteinExistence type="predicted"/>
<reference evidence="1" key="1">
    <citation type="submission" date="2022-11" db="EMBL/GenBank/DDBJ databases">
        <title>Genome Sequence of Boeremia exigua.</title>
        <authorList>
            <person name="Buettner E."/>
        </authorList>
    </citation>
    <scope>NUCLEOTIDE SEQUENCE</scope>
    <source>
        <strain evidence="1">CU02</strain>
    </source>
</reference>
<gene>
    <name evidence="1" type="ORF">OPT61_g9360</name>
</gene>
<keyword evidence="2" id="KW-1185">Reference proteome</keyword>
<dbReference type="EMBL" id="JAPHNI010001094">
    <property type="protein sequence ID" value="KAJ8106711.1"/>
    <property type="molecule type" value="Genomic_DNA"/>
</dbReference>
<protein>
    <submittedName>
        <fullName evidence="1">Uncharacterized protein</fullName>
    </submittedName>
</protein>
<evidence type="ECO:0000313" key="2">
    <source>
        <dbReference type="Proteomes" id="UP001153331"/>
    </source>
</evidence>